<feature type="compositionally biased region" description="Polar residues" evidence="1">
    <location>
        <begin position="48"/>
        <end position="63"/>
    </location>
</feature>
<feature type="region of interest" description="Disordered" evidence="1">
    <location>
        <begin position="209"/>
        <end position="236"/>
    </location>
</feature>
<evidence type="ECO:0000313" key="4">
    <source>
        <dbReference type="Proteomes" id="UP000613580"/>
    </source>
</evidence>
<name>A0A8H6TKQ8_MYCCL</name>
<reference evidence="3" key="1">
    <citation type="submission" date="2020-05" db="EMBL/GenBank/DDBJ databases">
        <title>Mycena genomes resolve the evolution of fungal bioluminescence.</title>
        <authorList>
            <person name="Tsai I.J."/>
        </authorList>
    </citation>
    <scope>NUCLEOTIDE SEQUENCE</scope>
    <source>
        <strain evidence="3">110903Hualien_Pintung</strain>
    </source>
</reference>
<evidence type="ECO:0000256" key="1">
    <source>
        <dbReference type="SAM" id="MobiDB-lite"/>
    </source>
</evidence>
<feature type="compositionally biased region" description="Low complexity" evidence="1">
    <location>
        <begin position="20"/>
        <end position="34"/>
    </location>
</feature>
<feature type="region of interest" description="Disordered" evidence="1">
    <location>
        <begin position="1"/>
        <end position="63"/>
    </location>
</feature>
<proteinExistence type="predicted"/>
<dbReference type="PROSITE" id="PS50020">
    <property type="entry name" value="WW_DOMAIN_2"/>
    <property type="match status" value="1"/>
</dbReference>
<feature type="compositionally biased region" description="Polar residues" evidence="1">
    <location>
        <begin position="1"/>
        <end position="14"/>
    </location>
</feature>
<feature type="compositionally biased region" description="Basic and acidic residues" evidence="1">
    <location>
        <begin position="209"/>
        <end position="220"/>
    </location>
</feature>
<organism evidence="3 4">
    <name type="scientific">Mycena chlorophos</name>
    <name type="common">Agaric fungus</name>
    <name type="synonym">Agaricus chlorophos</name>
    <dbReference type="NCBI Taxonomy" id="658473"/>
    <lineage>
        <taxon>Eukaryota</taxon>
        <taxon>Fungi</taxon>
        <taxon>Dikarya</taxon>
        <taxon>Basidiomycota</taxon>
        <taxon>Agaricomycotina</taxon>
        <taxon>Agaricomycetes</taxon>
        <taxon>Agaricomycetidae</taxon>
        <taxon>Agaricales</taxon>
        <taxon>Marasmiineae</taxon>
        <taxon>Mycenaceae</taxon>
        <taxon>Mycena</taxon>
    </lineage>
</organism>
<dbReference type="CDD" id="cd00201">
    <property type="entry name" value="WW"/>
    <property type="match status" value="1"/>
</dbReference>
<dbReference type="OrthoDB" id="2444812at2759"/>
<dbReference type="Gene3D" id="2.20.70.10">
    <property type="match status" value="1"/>
</dbReference>
<dbReference type="AlphaFoldDB" id="A0A8H6TKQ8"/>
<sequence>MSTKSRSATPEKQTTPPPAEASSSAEKPSPADASNANAEPNDGGSKGAQATDSESSNAAAPSSTAWQAIYSPQHNAYYFYNTETQETTWTNPLQAGAEASGSGSALQQQQDAAAAAAASSIDPRYAAMQNAAMAQGIDPALAYLDPSLAGSASTSAGLPAGSFQARFNARTGQFTAMDGRTPDHMSEYERAKRMSTVFFDVEAWEKSVAADKAAEDEAGGRKRKRPSKKDLERFKEQKRLKKIAKTAWLRT</sequence>
<dbReference type="Pfam" id="PF00397">
    <property type="entry name" value="WW"/>
    <property type="match status" value="1"/>
</dbReference>
<dbReference type="SMART" id="SM00456">
    <property type="entry name" value="WW"/>
    <property type="match status" value="1"/>
</dbReference>
<keyword evidence="4" id="KW-1185">Reference proteome</keyword>
<evidence type="ECO:0000313" key="3">
    <source>
        <dbReference type="EMBL" id="KAF7319553.1"/>
    </source>
</evidence>
<dbReference type="PROSITE" id="PS01159">
    <property type="entry name" value="WW_DOMAIN_1"/>
    <property type="match status" value="1"/>
</dbReference>
<comment type="caution">
    <text evidence="3">The sequence shown here is derived from an EMBL/GenBank/DDBJ whole genome shotgun (WGS) entry which is preliminary data.</text>
</comment>
<accession>A0A8H6TKQ8</accession>
<evidence type="ECO:0000259" key="2">
    <source>
        <dbReference type="PROSITE" id="PS50020"/>
    </source>
</evidence>
<feature type="domain" description="WW" evidence="2">
    <location>
        <begin position="60"/>
        <end position="94"/>
    </location>
</feature>
<dbReference type="SUPFAM" id="SSF51045">
    <property type="entry name" value="WW domain"/>
    <property type="match status" value="1"/>
</dbReference>
<protein>
    <submittedName>
        <fullName evidence="3">WW domain-containing protein</fullName>
    </submittedName>
</protein>
<dbReference type="InterPro" id="IPR001202">
    <property type="entry name" value="WW_dom"/>
</dbReference>
<dbReference type="Proteomes" id="UP000613580">
    <property type="component" value="Unassembled WGS sequence"/>
</dbReference>
<dbReference type="EMBL" id="JACAZE010000003">
    <property type="protein sequence ID" value="KAF7319553.1"/>
    <property type="molecule type" value="Genomic_DNA"/>
</dbReference>
<dbReference type="InterPro" id="IPR036020">
    <property type="entry name" value="WW_dom_sf"/>
</dbReference>
<gene>
    <name evidence="3" type="ORF">HMN09_00294800</name>
</gene>